<evidence type="ECO:0000313" key="2">
    <source>
        <dbReference type="EMBL" id="HIX07932.1"/>
    </source>
</evidence>
<protein>
    <submittedName>
        <fullName evidence="2">Uncharacterized protein</fullName>
    </submittedName>
</protein>
<name>A0A9D2AGI1_9FIRM</name>
<reference evidence="2" key="2">
    <citation type="submission" date="2021-04" db="EMBL/GenBank/DDBJ databases">
        <authorList>
            <person name="Gilroy R."/>
        </authorList>
    </citation>
    <scope>NUCLEOTIDE SEQUENCE</scope>
    <source>
        <strain evidence="2">811</strain>
    </source>
</reference>
<sequence length="178" mass="19382">MSDKDFVTYEYMAKTGKAEESARLADLYEAFGWEIVSSAPSALSSVTLSLRRDRKLKHRAELRRLQGQAENVLQTIRRLNGAKTFGARVFSYIFGAIAALVLGGGMCLVMLNAGGVAGFAGGIVLGVAGIVLCCVNYPMYKKISQKNTARLMPVIEENEEKLSNLLEQGNDLLSTELI</sequence>
<keyword evidence="1" id="KW-1133">Transmembrane helix</keyword>
<accession>A0A9D2AGI1</accession>
<organism evidence="2 3">
    <name type="scientific">Candidatus Borkfalkia faecipullorum</name>
    <dbReference type="NCBI Taxonomy" id="2838510"/>
    <lineage>
        <taxon>Bacteria</taxon>
        <taxon>Bacillati</taxon>
        <taxon>Bacillota</taxon>
        <taxon>Clostridia</taxon>
        <taxon>Christensenellales</taxon>
        <taxon>Christensenellaceae</taxon>
        <taxon>Candidatus Borkfalkia</taxon>
    </lineage>
</organism>
<gene>
    <name evidence="2" type="ORF">H9741_05645</name>
</gene>
<keyword evidence="1" id="KW-0472">Membrane</keyword>
<feature type="transmembrane region" description="Helical" evidence="1">
    <location>
        <begin position="117"/>
        <end position="140"/>
    </location>
</feature>
<dbReference type="Proteomes" id="UP000824204">
    <property type="component" value="Unassembled WGS sequence"/>
</dbReference>
<evidence type="ECO:0000313" key="3">
    <source>
        <dbReference type="Proteomes" id="UP000824204"/>
    </source>
</evidence>
<evidence type="ECO:0000256" key="1">
    <source>
        <dbReference type="SAM" id="Phobius"/>
    </source>
</evidence>
<feature type="transmembrane region" description="Helical" evidence="1">
    <location>
        <begin position="89"/>
        <end position="111"/>
    </location>
</feature>
<proteinExistence type="predicted"/>
<comment type="caution">
    <text evidence="2">The sequence shown here is derived from an EMBL/GenBank/DDBJ whole genome shotgun (WGS) entry which is preliminary data.</text>
</comment>
<dbReference type="EMBL" id="DXFX01000071">
    <property type="protein sequence ID" value="HIX07932.1"/>
    <property type="molecule type" value="Genomic_DNA"/>
</dbReference>
<keyword evidence="1" id="KW-0812">Transmembrane</keyword>
<reference evidence="2" key="1">
    <citation type="journal article" date="2021" name="PeerJ">
        <title>Extensive microbial diversity within the chicken gut microbiome revealed by metagenomics and culture.</title>
        <authorList>
            <person name="Gilroy R."/>
            <person name="Ravi A."/>
            <person name="Getino M."/>
            <person name="Pursley I."/>
            <person name="Horton D.L."/>
            <person name="Alikhan N.F."/>
            <person name="Baker D."/>
            <person name="Gharbi K."/>
            <person name="Hall N."/>
            <person name="Watson M."/>
            <person name="Adriaenssens E.M."/>
            <person name="Foster-Nyarko E."/>
            <person name="Jarju S."/>
            <person name="Secka A."/>
            <person name="Antonio M."/>
            <person name="Oren A."/>
            <person name="Chaudhuri R.R."/>
            <person name="La Ragione R."/>
            <person name="Hildebrand F."/>
            <person name="Pallen M.J."/>
        </authorList>
    </citation>
    <scope>NUCLEOTIDE SEQUENCE</scope>
    <source>
        <strain evidence="2">811</strain>
    </source>
</reference>
<dbReference type="AlphaFoldDB" id="A0A9D2AGI1"/>